<evidence type="ECO:0000256" key="11">
    <source>
        <dbReference type="ARBA" id="ARBA00060879"/>
    </source>
</evidence>
<evidence type="ECO:0000256" key="2">
    <source>
        <dbReference type="ARBA" id="ARBA00022676"/>
    </source>
</evidence>
<dbReference type="AlphaFoldDB" id="A0A8S1JDN4"/>
<comment type="caution">
    <text evidence="16">The sequence shown here is derived from an EMBL/GenBank/DDBJ whole genome shotgun (WGS) entry which is preliminary data.</text>
</comment>
<feature type="transmembrane region" description="Helical" evidence="14">
    <location>
        <begin position="484"/>
        <end position="501"/>
    </location>
</feature>
<dbReference type="SUPFAM" id="SSF53448">
    <property type="entry name" value="Nucleotide-diphospho-sugar transferases"/>
    <property type="match status" value="1"/>
</dbReference>
<dbReference type="InterPro" id="IPR001173">
    <property type="entry name" value="Glyco_trans_2-like"/>
</dbReference>
<dbReference type="Gene3D" id="3.90.550.10">
    <property type="entry name" value="Spore Coat Polysaccharide Biosynthesis Protein SpsA, Chain A"/>
    <property type="match status" value="1"/>
</dbReference>
<dbReference type="GO" id="GO:0047259">
    <property type="term" value="F:glucomannan 4-beta-mannosyltransferase activity"/>
    <property type="evidence" value="ECO:0007669"/>
    <property type="project" value="UniProtKB-EC"/>
</dbReference>
<evidence type="ECO:0000256" key="4">
    <source>
        <dbReference type="ARBA" id="ARBA00022692"/>
    </source>
</evidence>
<keyword evidence="17" id="KW-1185">Reference proteome</keyword>
<gene>
    <name evidence="16" type="ORF">OSTQU699_LOCUS10485</name>
</gene>
<dbReference type="Pfam" id="PF13632">
    <property type="entry name" value="Glyco_trans_2_3"/>
    <property type="match status" value="1"/>
</dbReference>
<keyword evidence="4 14" id="KW-0812">Transmembrane</keyword>
<name>A0A8S1JDN4_9CHLO</name>
<evidence type="ECO:0000256" key="14">
    <source>
        <dbReference type="SAM" id="Phobius"/>
    </source>
</evidence>
<evidence type="ECO:0000256" key="12">
    <source>
        <dbReference type="ARBA" id="ARBA00066505"/>
    </source>
</evidence>
<evidence type="ECO:0000256" key="6">
    <source>
        <dbReference type="ARBA" id="ARBA00023034"/>
    </source>
</evidence>
<protein>
    <recommendedName>
        <fullName evidence="12">glucomannan 4-beta-mannosyltransferase</fullName>
        <ecNumber evidence="12">2.4.1.32</ecNumber>
    </recommendedName>
    <alternativeName>
        <fullName evidence="13">Glucomannan synthase</fullName>
    </alternativeName>
</protein>
<evidence type="ECO:0000256" key="13">
    <source>
        <dbReference type="ARBA" id="ARBA00076024"/>
    </source>
</evidence>
<evidence type="ECO:0000256" key="5">
    <source>
        <dbReference type="ARBA" id="ARBA00022989"/>
    </source>
</evidence>
<organism evidence="16 17">
    <name type="scientific">Ostreobium quekettii</name>
    <dbReference type="NCBI Taxonomy" id="121088"/>
    <lineage>
        <taxon>Eukaryota</taxon>
        <taxon>Viridiplantae</taxon>
        <taxon>Chlorophyta</taxon>
        <taxon>core chlorophytes</taxon>
        <taxon>Ulvophyceae</taxon>
        <taxon>TCBD clade</taxon>
        <taxon>Bryopsidales</taxon>
        <taxon>Ostreobineae</taxon>
        <taxon>Ostreobiaceae</taxon>
        <taxon>Ostreobium</taxon>
    </lineage>
</organism>
<dbReference type="OrthoDB" id="72851at2759"/>
<dbReference type="PANTHER" id="PTHR32044:SF80">
    <property type="entry name" value="XYLOGLUCAN GLYCOSYLTRANSFERASE 2-RELATED"/>
    <property type="match status" value="1"/>
</dbReference>
<reference evidence="16" key="1">
    <citation type="submission" date="2020-12" db="EMBL/GenBank/DDBJ databases">
        <authorList>
            <person name="Iha C."/>
        </authorList>
    </citation>
    <scope>NUCLEOTIDE SEQUENCE</scope>
</reference>
<sequence length="543" mass="61575">MAGGFIWAATLYDIYVTVLQAAITVGVALSLLTAVDRLLHVAHYLQLKLVAWLTGKGPEAAYRCQAMPDMAQAGHMYPKVAIQLPMFNERMVCQTIVDCACSLQWPRDKLIVQVLDDSTDKLTRDRVDDSVLEWRERGVNVMTIRRTNRQGYKAGALKEGLELLREYEYVAIFDADFRPESDFLLKMIPYIHSNDDVGYVQARWTFTNADESLLTKAQELSLNYHVKCEQWVHFASGSFFNFNGTAGIWRRKTIEDVGGWNARTTVEDMDLSLRAYIAGWRAIFLDNITCLNELPASYFAYRKQQHRWSCGPVQLWRRSSAAIWASKLPFLRKVELNFLTFFLRKVACHMVALLFFCTLVPLSIFTPEVSIPLWALVHLPVSVTVTTAIFSPKEWYYVVVMVLFENAMSIVKLWAVVNGAFDLQRANEWVVTSKKGSGGSDKLKRLKAIYSTCRAYTSEMLMGIFTLSAGVFAIFYVHRITFSIFLLLQGFVFIAFGLNLVDGGNILGRPLRCWGACCGWRHKGEKTKGKEVADGVALNEVDQ</sequence>
<keyword evidence="6" id="KW-0333">Golgi apparatus</keyword>
<evidence type="ECO:0000256" key="9">
    <source>
        <dbReference type="ARBA" id="ARBA00051800"/>
    </source>
</evidence>
<keyword evidence="8" id="KW-0961">Cell wall biogenesis/degradation</keyword>
<feature type="domain" description="Glycosyltransferase 2-like" evidence="15">
    <location>
        <begin position="169"/>
        <end position="378"/>
    </location>
</feature>
<dbReference type="PANTHER" id="PTHR32044">
    <property type="entry name" value="GLUCOMANNAN 4-BETA-MANNOSYLTRANSFERASE 9"/>
    <property type="match status" value="1"/>
</dbReference>
<comment type="subcellular location">
    <subcellularLocation>
        <location evidence="1">Golgi apparatus membrane</location>
        <topology evidence="1">Multi-pass membrane protein</topology>
    </subcellularLocation>
</comment>
<feature type="transmembrane region" description="Helical" evidence="14">
    <location>
        <begin position="346"/>
        <end position="365"/>
    </location>
</feature>
<comment type="function">
    <text evidence="10">Probable mannan synthase which consists of a 4-beta-mannosyltransferase activity on mannan using GDP-mannose. The beta-1,4-mannan product is the backbone for galactomannan synthesis by galactomannan galactosyltransferase. Galactomannan is a noncellulosic polysaccharides of plant cell wall.</text>
</comment>
<dbReference type="EC" id="2.4.1.32" evidence="12"/>
<keyword evidence="5 14" id="KW-1133">Transmembrane helix</keyword>
<comment type="catalytic activity">
    <reaction evidence="9">
        <text>GDP-mannose + (glucomannan)n = GDP + (glucomannan)n+1.</text>
        <dbReference type="EC" id="2.4.1.32"/>
    </reaction>
</comment>
<evidence type="ECO:0000259" key="15">
    <source>
        <dbReference type="Pfam" id="PF13632"/>
    </source>
</evidence>
<comment type="similarity">
    <text evidence="11">Belongs to the glycosyltransferase 2 family. Plant cellulose synthase-like A subfamily.</text>
</comment>
<proteinExistence type="inferred from homology"/>
<dbReference type="InterPro" id="IPR029044">
    <property type="entry name" value="Nucleotide-diphossugar_trans"/>
</dbReference>
<evidence type="ECO:0000313" key="16">
    <source>
        <dbReference type="EMBL" id="CAD7705130.1"/>
    </source>
</evidence>
<dbReference type="GO" id="GO:0071555">
    <property type="term" value="P:cell wall organization"/>
    <property type="evidence" value="ECO:0007669"/>
    <property type="project" value="UniProtKB-KW"/>
</dbReference>
<feature type="transmembrane region" description="Helical" evidence="14">
    <location>
        <begin position="14"/>
        <end position="35"/>
    </location>
</feature>
<dbReference type="EMBL" id="CAJHUC010003026">
    <property type="protein sequence ID" value="CAD7705130.1"/>
    <property type="molecule type" value="Genomic_DNA"/>
</dbReference>
<evidence type="ECO:0000256" key="1">
    <source>
        <dbReference type="ARBA" id="ARBA00004653"/>
    </source>
</evidence>
<keyword evidence="7 14" id="KW-0472">Membrane</keyword>
<evidence type="ECO:0000256" key="8">
    <source>
        <dbReference type="ARBA" id="ARBA00023316"/>
    </source>
</evidence>
<dbReference type="GO" id="GO:0000139">
    <property type="term" value="C:Golgi membrane"/>
    <property type="evidence" value="ECO:0007669"/>
    <property type="project" value="UniProtKB-SubCell"/>
</dbReference>
<dbReference type="Proteomes" id="UP000708148">
    <property type="component" value="Unassembled WGS sequence"/>
</dbReference>
<evidence type="ECO:0000256" key="3">
    <source>
        <dbReference type="ARBA" id="ARBA00022679"/>
    </source>
</evidence>
<evidence type="ECO:0000256" key="7">
    <source>
        <dbReference type="ARBA" id="ARBA00023136"/>
    </source>
</evidence>
<evidence type="ECO:0000256" key="10">
    <source>
        <dbReference type="ARBA" id="ARBA00056537"/>
    </source>
</evidence>
<evidence type="ECO:0000313" key="17">
    <source>
        <dbReference type="Proteomes" id="UP000708148"/>
    </source>
</evidence>
<feature type="transmembrane region" description="Helical" evidence="14">
    <location>
        <begin position="395"/>
        <end position="417"/>
    </location>
</feature>
<feature type="transmembrane region" description="Helical" evidence="14">
    <location>
        <begin position="460"/>
        <end position="477"/>
    </location>
</feature>
<keyword evidence="3" id="KW-0808">Transferase</keyword>
<dbReference type="FunFam" id="3.90.550.10:FF:000057">
    <property type="entry name" value="Glycosyltransferase-like protein, family 2"/>
    <property type="match status" value="1"/>
</dbReference>
<keyword evidence="2" id="KW-0328">Glycosyltransferase</keyword>
<accession>A0A8S1JDN4</accession>